<dbReference type="InterPro" id="IPR050166">
    <property type="entry name" value="ABC_transporter_ATP-bind"/>
</dbReference>
<sequence length="284" mass="30161">MTIPKRLQAQGLGHAYALRTVLAGIDFELPVGQVAALVGPSGCGKTTLLHLVAGLLAVREGRLASDFAAPAAVFQQPRLLPWNRALDNIALGLKARGVVRRERERRAFELGLRVGLAADDLEKYPHQLSGGMQSRVALARALVMEPDLLLLDEPFSALDIGLKAELYALLAEHLAGREMAVLMITHDLMEAVRLSDQLLVMAPDPGRIVARFDLARPALARDDAFVYQHTAELLQHATVRASFGLPALGTAAGAPQAEATCQAGGGLRLVASGGAPAARRGLQC</sequence>
<proteinExistence type="inferred from homology"/>
<dbReference type="InterPro" id="IPR003593">
    <property type="entry name" value="AAA+_ATPase"/>
</dbReference>
<evidence type="ECO:0000313" key="8">
    <source>
        <dbReference type="Proteomes" id="UP000603602"/>
    </source>
</evidence>
<dbReference type="InterPro" id="IPR003439">
    <property type="entry name" value="ABC_transporter-like_ATP-bd"/>
</dbReference>
<dbReference type="InterPro" id="IPR027417">
    <property type="entry name" value="P-loop_NTPase"/>
</dbReference>
<keyword evidence="5 7" id="KW-0067">ATP-binding</keyword>
<evidence type="ECO:0000256" key="5">
    <source>
        <dbReference type="ARBA" id="ARBA00022840"/>
    </source>
</evidence>
<comment type="similarity">
    <text evidence="1">Belongs to the ABC transporter superfamily.</text>
</comment>
<comment type="caution">
    <text evidence="7">The sequence shown here is derived from an EMBL/GenBank/DDBJ whole genome shotgun (WGS) entry which is preliminary data.</text>
</comment>
<evidence type="ECO:0000256" key="3">
    <source>
        <dbReference type="ARBA" id="ARBA00022475"/>
    </source>
</evidence>
<dbReference type="PROSITE" id="PS50893">
    <property type="entry name" value="ABC_TRANSPORTER_2"/>
    <property type="match status" value="1"/>
</dbReference>
<accession>A0ABR9BCI1</accession>
<dbReference type="Pfam" id="PF00005">
    <property type="entry name" value="ABC_tran"/>
    <property type="match status" value="1"/>
</dbReference>
<reference evidence="8" key="1">
    <citation type="submission" date="2023-07" db="EMBL/GenBank/DDBJ databases">
        <title>Thauera sp. CAU 1555 isolated from sand of Yaerae Beach.</title>
        <authorList>
            <person name="Kim W."/>
        </authorList>
    </citation>
    <scope>NUCLEOTIDE SEQUENCE [LARGE SCALE GENOMIC DNA]</scope>
    <source>
        <strain evidence="8">CAU 1555</strain>
    </source>
</reference>
<evidence type="ECO:0000259" key="6">
    <source>
        <dbReference type="PROSITE" id="PS50893"/>
    </source>
</evidence>
<protein>
    <submittedName>
        <fullName evidence="7">ATP-binding cassette domain-containing protein</fullName>
    </submittedName>
</protein>
<keyword evidence="4" id="KW-0547">Nucleotide-binding</keyword>
<keyword evidence="3" id="KW-0472">Membrane</keyword>
<evidence type="ECO:0000313" key="7">
    <source>
        <dbReference type="EMBL" id="MBD8504046.1"/>
    </source>
</evidence>
<feature type="domain" description="ABC transporter" evidence="6">
    <location>
        <begin position="7"/>
        <end position="228"/>
    </location>
</feature>
<evidence type="ECO:0000256" key="2">
    <source>
        <dbReference type="ARBA" id="ARBA00022448"/>
    </source>
</evidence>
<dbReference type="PROSITE" id="PS00211">
    <property type="entry name" value="ABC_TRANSPORTER_1"/>
    <property type="match status" value="1"/>
</dbReference>
<gene>
    <name evidence="7" type="ORF">IFO67_14210</name>
</gene>
<dbReference type="EMBL" id="JACYTO010000002">
    <property type="protein sequence ID" value="MBD8504046.1"/>
    <property type="molecule type" value="Genomic_DNA"/>
</dbReference>
<organism evidence="7 8">
    <name type="scientific">Thauera sedimentorum</name>
    <dbReference type="NCBI Taxonomy" id="2767595"/>
    <lineage>
        <taxon>Bacteria</taxon>
        <taxon>Pseudomonadati</taxon>
        <taxon>Pseudomonadota</taxon>
        <taxon>Betaproteobacteria</taxon>
        <taxon>Rhodocyclales</taxon>
        <taxon>Zoogloeaceae</taxon>
        <taxon>Thauera</taxon>
    </lineage>
</organism>
<evidence type="ECO:0000256" key="1">
    <source>
        <dbReference type="ARBA" id="ARBA00005417"/>
    </source>
</evidence>
<dbReference type="Gene3D" id="3.40.50.300">
    <property type="entry name" value="P-loop containing nucleotide triphosphate hydrolases"/>
    <property type="match status" value="1"/>
</dbReference>
<dbReference type="SMART" id="SM00382">
    <property type="entry name" value="AAA"/>
    <property type="match status" value="1"/>
</dbReference>
<evidence type="ECO:0000256" key="4">
    <source>
        <dbReference type="ARBA" id="ARBA00022741"/>
    </source>
</evidence>
<dbReference type="RefSeq" id="WP_187718827.1">
    <property type="nucleotide sequence ID" value="NZ_JACTAH010000002.1"/>
</dbReference>
<dbReference type="Proteomes" id="UP000603602">
    <property type="component" value="Unassembled WGS sequence"/>
</dbReference>
<dbReference type="GO" id="GO:0005524">
    <property type="term" value="F:ATP binding"/>
    <property type="evidence" value="ECO:0007669"/>
    <property type="project" value="UniProtKB-KW"/>
</dbReference>
<dbReference type="PANTHER" id="PTHR42788:SF13">
    <property type="entry name" value="ALIPHATIC SULFONATES IMPORT ATP-BINDING PROTEIN SSUB"/>
    <property type="match status" value="1"/>
</dbReference>
<keyword evidence="3" id="KW-1003">Cell membrane</keyword>
<dbReference type="SUPFAM" id="SSF52540">
    <property type="entry name" value="P-loop containing nucleoside triphosphate hydrolases"/>
    <property type="match status" value="1"/>
</dbReference>
<keyword evidence="8" id="KW-1185">Reference proteome</keyword>
<dbReference type="PANTHER" id="PTHR42788">
    <property type="entry name" value="TAURINE IMPORT ATP-BINDING PROTEIN-RELATED"/>
    <property type="match status" value="1"/>
</dbReference>
<name>A0ABR9BCI1_9RHOO</name>
<dbReference type="InterPro" id="IPR017871">
    <property type="entry name" value="ABC_transporter-like_CS"/>
</dbReference>
<keyword evidence="2" id="KW-0813">Transport</keyword>